<feature type="non-terminal residue" evidence="1">
    <location>
        <position position="1"/>
    </location>
</feature>
<dbReference type="EMBL" id="CAUYUJ010003780">
    <property type="protein sequence ID" value="CAK0806769.1"/>
    <property type="molecule type" value="Genomic_DNA"/>
</dbReference>
<name>A0ABN9QN65_9DINO</name>
<evidence type="ECO:0000313" key="1">
    <source>
        <dbReference type="EMBL" id="CAK0806769.1"/>
    </source>
</evidence>
<protein>
    <recommendedName>
        <fullName evidence="3">Aspartyl protease</fullName>
    </recommendedName>
</protein>
<comment type="caution">
    <text evidence="1">The sequence shown here is derived from an EMBL/GenBank/DDBJ whole genome shotgun (WGS) entry which is preliminary data.</text>
</comment>
<organism evidence="1 2">
    <name type="scientific">Prorocentrum cordatum</name>
    <dbReference type="NCBI Taxonomy" id="2364126"/>
    <lineage>
        <taxon>Eukaryota</taxon>
        <taxon>Sar</taxon>
        <taxon>Alveolata</taxon>
        <taxon>Dinophyceae</taxon>
        <taxon>Prorocentrales</taxon>
        <taxon>Prorocentraceae</taxon>
        <taxon>Prorocentrum</taxon>
    </lineage>
</organism>
<gene>
    <name evidence="1" type="ORF">PCOR1329_LOCUS12877</name>
</gene>
<accession>A0ABN9QN65</accession>
<proteinExistence type="predicted"/>
<evidence type="ECO:0000313" key="2">
    <source>
        <dbReference type="Proteomes" id="UP001189429"/>
    </source>
</evidence>
<keyword evidence="2" id="KW-1185">Reference proteome</keyword>
<sequence length="279" mass="30459">AKSSDEGGDCEIGPPESAWPWWADDLGSDDELGVLAGLSGRGLVEDEVDETLAQMGKGRQETWTENRDLKNAVEKVRGYWTRRRRRTPAQLKLSRRAGGAAFSFDGSGFIRAEQGENLNGSSWTTLLGEEALRVLRGQCFGKSEEDSNDQKILAFLALEDGCAIADSGASQAIMGKRSLDCFAEGLKPRRRAGAAMIPVATGGKSGVIEFVVAKDSPPPLLPGEFLNSFGAMLDYLWGQFIMQKIGPTVPMRMSGRGHRATRLNEWRALESQFEPPEHL</sequence>
<dbReference type="Proteomes" id="UP001189429">
    <property type="component" value="Unassembled WGS sequence"/>
</dbReference>
<reference evidence="1" key="1">
    <citation type="submission" date="2023-10" db="EMBL/GenBank/DDBJ databases">
        <authorList>
            <person name="Chen Y."/>
            <person name="Shah S."/>
            <person name="Dougan E. K."/>
            <person name="Thang M."/>
            <person name="Chan C."/>
        </authorList>
    </citation>
    <scope>NUCLEOTIDE SEQUENCE [LARGE SCALE GENOMIC DNA]</scope>
</reference>
<evidence type="ECO:0008006" key="3">
    <source>
        <dbReference type="Google" id="ProtNLM"/>
    </source>
</evidence>
<feature type="non-terminal residue" evidence="1">
    <location>
        <position position="279"/>
    </location>
</feature>